<dbReference type="Proteomes" id="UP000683360">
    <property type="component" value="Unassembled WGS sequence"/>
</dbReference>
<reference evidence="2" key="1">
    <citation type="submission" date="2021-03" db="EMBL/GenBank/DDBJ databases">
        <authorList>
            <person name="Bekaert M."/>
        </authorList>
    </citation>
    <scope>NUCLEOTIDE SEQUENCE</scope>
</reference>
<organism evidence="2 3">
    <name type="scientific">Mytilus edulis</name>
    <name type="common">Blue mussel</name>
    <dbReference type="NCBI Taxonomy" id="6550"/>
    <lineage>
        <taxon>Eukaryota</taxon>
        <taxon>Metazoa</taxon>
        <taxon>Spiralia</taxon>
        <taxon>Lophotrochozoa</taxon>
        <taxon>Mollusca</taxon>
        <taxon>Bivalvia</taxon>
        <taxon>Autobranchia</taxon>
        <taxon>Pteriomorphia</taxon>
        <taxon>Mytilida</taxon>
        <taxon>Mytiloidea</taxon>
        <taxon>Mytilidae</taxon>
        <taxon>Mytilinae</taxon>
        <taxon>Mytilus</taxon>
    </lineage>
</organism>
<keyword evidence="3" id="KW-1185">Reference proteome</keyword>
<protein>
    <submittedName>
        <fullName evidence="2">Uncharacterized protein</fullName>
    </submittedName>
</protein>
<feature type="region of interest" description="Disordered" evidence="1">
    <location>
        <begin position="249"/>
        <end position="274"/>
    </location>
</feature>
<evidence type="ECO:0000256" key="1">
    <source>
        <dbReference type="SAM" id="MobiDB-lite"/>
    </source>
</evidence>
<dbReference type="AlphaFoldDB" id="A0A8S3USC9"/>
<gene>
    <name evidence="2" type="ORF">MEDL_60294</name>
</gene>
<evidence type="ECO:0000313" key="2">
    <source>
        <dbReference type="EMBL" id="CAG2248442.1"/>
    </source>
</evidence>
<dbReference type="EMBL" id="CAJPWZ010002939">
    <property type="protein sequence ID" value="CAG2248442.1"/>
    <property type="molecule type" value="Genomic_DNA"/>
</dbReference>
<name>A0A8S3USC9_MYTED</name>
<accession>A0A8S3USC9</accession>
<feature type="compositionally biased region" description="Basic and acidic residues" evidence="1">
    <location>
        <begin position="253"/>
        <end position="263"/>
    </location>
</feature>
<comment type="caution">
    <text evidence="2">The sequence shown here is derived from an EMBL/GenBank/DDBJ whole genome shotgun (WGS) entry which is preliminary data.</text>
</comment>
<proteinExistence type="predicted"/>
<sequence length="440" mass="50262">MLRVWIDRQPSCVCNKLHHIQTISSSHTQFDISCFSSSYCEVKYDNSLNDRSNKYLHIRFQCKGCKAIHPDNGENILCPAFHNIRIADVSYGDTDCPANKPPRQNIEYFKDQCNDRNTCYVENKYYLPRIASIYFQCEDLNATADDEISTKSHGCKAIHPDNGENILCPAFHNIRIADVSYGDSDCPANKPPRQNIEYFKDQCNDRNTCYVENKYYLPRIANIYFQCEDLNATADDEISMKSHVDIDIQDNEISTKSEDRSSIPDDFTSTESPGNTHYATIAGGIVEESYSSYVLLRRICTTSGKDQLMTNLNPTYDATHGQTEPETHQQGHLMNSPDTLYVSTSHAVNVDNTTNEESNTYSHIRNTVDDSDVMYDHTIRHNIHDTCDGDYGITHRRITEDDYDVSEIIANLSVKKQTLFTTKFKDFSSHFQGSNDFISF</sequence>
<evidence type="ECO:0000313" key="3">
    <source>
        <dbReference type="Proteomes" id="UP000683360"/>
    </source>
</evidence>